<gene>
    <name evidence="4" type="ORF">FIBSPDRAFT_805848</name>
</gene>
<evidence type="ECO:0000313" key="4">
    <source>
        <dbReference type="EMBL" id="KZP05344.1"/>
    </source>
</evidence>
<feature type="region of interest" description="Disordered" evidence="3">
    <location>
        <begin position="122"/>
        <end position="191"/>
    </location>
</feature>
<dbReference type="Proteomes" id="UP000076532">
    <property type="component" value="Unassembled WGS sequence"/>
</dbReference>
<proteinExistence type="inferred from homology"/>
<organism evidence="4 5">
    <name type="scientific">Athelia psychrophila</name>
    <dbReference type="NCBI Taxonomy" id="1759441"/>
    <lineage>
        <taxon>Eukaryota</taxon>
        <taxon>Fungi</taxon>
        <taxon>Dikarya</taxon>
        <taxon>Basidiomycota</taxon>
        <taxon>Agaricomycotina</taxon>
        <taxon>Agaricomycetes</taxon>
        <taxon>Agaricomycetidae</taxon>
        <taxon>Atheliales</taxon>
        <taxon>Atheliaceae</taxon>
        <taxon>Athelia</taxon>
    </lineage>
</organism>
<name>A0A167VT62_9AGAM</name>
<feature type="compositionally biased region" description="Acidic residues" evidence="3">
    <location>
        <begin position="136"/>
        <end position="160"/>
    </location>
</feature>
<evidence type="ECO:0008006" key="6">
    <source>
        <dbReference type="Google" id="ProtNLM"/>
    </source>
</evidence>
<sequence length="191" mass="21180">MASTSETAPTPNISVLFARGVIARLFSWPALRIAVDQNWGGPDSAQKRTWIASEIVDAFEEQDPVPDDQYVEEMILQIMEDEFSANLEDGSAEGVAKDIVRLWECAQAGQSEMMTRFEEQAEKLKGKKPQVHEELGSDDSGSDEDEDDMDEDSDGEDAPELLDRSERPTKQEPEVDGDGFTLVPTKGKGRK</sequence>
<feature type="non-terminal residue" evidence="4">
    <location>
        <position position="1"/>
    </location>
</feature>
<dbReference type="OrthoDB" id="263560at2759"/>
<evidence type="ECO:0000256" key="1">
    <source>
        <dbReference type="ARBA" id="ARBA00006524"/>
    </source>
</evidence>
<feature type="compositionally biased region" description="Basic and acidic residues" evidence="3">
    <location>
        <begin position="161"/>
        <end position="173"/>
    </location>
</feature>
<comment type="similarity">
    <text evidence="1">Belongs to the TSR2 family.</text>
</comment>
<dbReference type="Pfam" id="PF10273">
    <property type="entry name" value="WGG"/>
    <property type="match status" value="1"/>
</dbReference>
<evidence type="ECO:0000256" key="3">
    <source>
        <dbReference type="SAM" id="MobiDB-lite"/>
    </source>
</evidence>
<dbReference type="InterPro" id="IPR019398">
    <property type="entry name" value="Pre-rRNA_process_TSR2"/>
</dbReference>
<dbReference type="STRING" id="436010.A0A167VT62"/>
<accession>A0A167VT62</accession>
<evidence type="ECO:0000313" key="5">
    <source>
        <dbReference type="Proteomes" id="UP000076532"/>
    </source>
</evidence>
<dbReference type="PANTHER" id="PTHR21250">
    <property type="entry name" value="PRE-RRNA-PROCESSING PROTEIN TSR2 HOMOLOG"/>
    <property type="match status" value="1"/>
</dbReference>
<dbReference type="GO" id="GO:0006364">
    <property type="term" value="P:rRNA processing"/>
    <property type="evidence" value="ECO:0007669"/>
    <property type="project" value="UniProtKB-KW"/>
</dbReference>
<dbReference type="AlphaFoldDB" id="A0A167VT62"/>
<dbReference type="EMBL" id="KV417846">
    <property type="protein sequence ID" value="KZP05344.1"/>
    <property type="molecule type" value="Genomic_DNA"/>
</dbReference>
<protein>
    <recommendedName>
        <fullName evidence="6">Pre-rRNA-processing protein TSR2</fullName>
    </recommendedName>
</protein>
<keyword evidence="5" id="KW-1185">Reference proteome</keyword>
<reference evidence="4 5" key="1">
    <citation type="journal article" date="2016" name="Mol. Biol. Evol.">
        <title>Comparative Genomics of Early-Diverging Mushroom-Forming Fungi Provides Insights into the Origins of Lignocellulose Decay Capabilities.</title>
        <authorList>
            <person name="Nagy L.G."/>
            <person name="Riley R."/>
            <person name="Tritt A."/>
            <person name="Adam C."/>
            <person name="Daum C."/>
            <person name="Floudas D."/>
            <person name="Sun H."/>
            <person name="Yadav J.S."/>
            <person name="Pangilinan J."/>
            <person name="Larsson K.H."/>
            <person name="Matsuura K."/>
            <person name="Barry K."/>
            <person name="Labutti K."/>
            <person name="Kuo R."/>
            <person name="Ohm R.A."/>
            <person name="Bhattacharya S.S."/>
            <person name="Shirouzu T."/>
            <person name="Yoshinaga Y."/>
            <person name="Martin F.M."/>
            <person name="Grigoriev I.V."/>
            <person name="Hibbett D.S."/>
        </authorList>
    </citation>
    <scope>NUCLEOTIDE SEQUENCE [LARGE SCALE GENOMIC DNA]</scope>
    <source>
        <strain evidence="4 5">CBS 109695</strain>
    </source>
</reference>
<feature type="compositionally biased region" description="Basic and acidic residues" evidence="3">
    <location>
        <begin position="122"/>
        <end position="135"/>
    </location>
</feature>
<keyword evidence="2" id="KW-0698">rRNA processing</keyword>
<evidence type="ECO:0000256" key="2">
    <source>
        <dbReference type="ARBA" id="ARBA00022552"/>
    </source>
</evidence>